<feature type="region of interest" description="Disordered" evidence="1">
    <location>
        <begin position="743"/>
        <end position="791"/>
    </location>
</feature>
<evidence type="ECO:0000256" key="2">
    <source>
        <dbReference type="SAM" id="Phobius"/>
    </source>
</evidence>
<feature type="transmembrane region" description="Helical" evidence="2">
    <location>
        <begin position="717"/>
        <end position="737"/>
    </location>
</feature>
<dbReference type="InterPro" id="IPR046112">
    <property type="entry name" value="DUF6049"/>
</dbReference>
<evidence type="ECO:0000313" key="4">
    <source>
        <dbReference type="Proteomes" id="UP000199341"/>
    </source>
</evidence>
<protein>
    <submittedName>
        <fullName evidence="3">Uncharacterized protein</fullName>
    </submittedName>
</protein>
<keyword evidence="4" id="KW-1185">Reference proteome</keyword>
<feature type="compositionally biased region" description="Basic and acidic residues" evidence="1">
    <location>
        <begin position="779"/>
        <end position="791"/>
    </location>
</feature>
<dbReference type="OrthoDB" id="3797035at2"/>
<dbReference type="AlphaFoldDB" id="A0A1G9XKJ5"/>
<dbReference type="Pfam" id="PF19516">
    <property type="entry name" value="DUF6049"/>
    <property type="match status" value="1"/>
</dbReference>
<keyword evidence="2" id="KW-0472">Membrane</keyword>
<dbReference type="RefSeq" id="WP_093782898.1">
    <property type="nucleotide sequence ID" value="NZ_FNIE01000002.1"/>
</dbReference>
<dbReference type="InterPro" id="IPR010916">
    <property type="entry name" value="TonB_box_CS"/>
</dbReference>
<feature type="compositionally biased region" description="Gly residues" evidence="1">
    <location>
        <begin position="746"/>
        <end position="755"/>
    </location>
</feature>
<proteinExistence type="predicted"/>
<reference evidence="3 4" key="1">
    <citation type="submission" date="2016-10" db="EMBL/GenBank/DDBJ databases">
        <authorList>
            <person name="de Groot N.N."/>
        </authorList>
    </citation>
    <scope>NUCLEOTIDE SEQUENCE [LARGE SCALE GENOMIC DNA]</scope>
    <source>
        <strain evidence="3 4">CGMCC 4.2022</strain>
    </source>
</reference>
<evidence type="ECO:0000256" key="1">
    <source>
        <dbReference type="SAM" id="MobiDB-lite"/>
    </source>
</evidence>
<keyword evidence="2" id="KW-1133">Transmembrane helix</keyword>
<dbReference type="STRING" id="310781.SAMN05216259_102182"/>
<evidence type="ECO:0000313" key="3">
    <source>
        <dbReference type="EMBL" id="SDM97287.1"/>
    </source>
</evidence>
<dbReference type="EMBL" id="FNIE01000002">
    <property type="protein sequence ID" value="SDM97287.1"/>
    <property type="molecule type" value="Genomic_DNA"/>
</dbReference>
<dbReference type="Proteomes" id="UP000199341">
    <property type="component" value="Unassembled WGS sequence"/>
</dbReference>
<dbReference type="PROSITE" id="PS00430">
    <property type="entry name" value="TONB_DEPENDENT_REC_1"/>
    <property type="match status" value="1"/>
</dbReference>
<accession>A0A1G9XKJ5</accession>
<sequence length="791" mass="82444">MGEAAQAAGTRPSAPRRRGLRGTALLTGAALLTGLLQATGAGALTPGSAPSLAAVKSSRNGTGSRTAAVTLNSISPRIPAAGDTITVSGSVVNNSRVTIGPAKIAVHIAGTGPLRSRSAIEAEATRTVFDAAKDGPEINGHTVTMPDLAPGRSEPFTITFPVSALDLGATGVYGIGIGLDGQDSAEPYDHVLGIKRTFVPWYPSGETAKSTRIGYLWPLTDRPHIDPRGDIDSQQSPIFLDDSLAAELKPGDAAGHGGGRLWQLVQTGKQLPITWVVDPDLLATVEAMTKPYRVAGPHGDITRTTAGTGSAVAKQWLNLLKTAVANQQVVALPFGDPDLASLAHNGADDHSNVSLVKTGTALGKTTVDTILGIQATSKVAWPQDGAIDPSIVSVARDGGADTVIARSDSLQERASLVYTPNAARPIGHGTTAAVADAALSTAFEGDMGSRQSANLAVQQYIAQTLLVTMQAPDTQRTILVAPQRMPSAAQAAAMAEAIRQTDAGDWVEPTDLNGVLSAKADPLASRHVPSAHAYPKSLRAQELPADAFRQLHEVQLNLDDFVVILTIKDRVTVPFRNAMLRATSTNWRGDARGEKIYRNTIGRYLTDLIGAVHILSKSDLTLSGRSGTIPVTVKNDLGQPITGLVLRLSSDSNIRLKIKNPQQPIAIDGGHTRTLKFETTASANGPAQITAQLYTQNGALYDKAVDFKVQLTNVTDLVMLIIAAGLLLLVLAGVRIYRQRKRHAAAGGGHGGADGGVADTDGTDPGQPGDPAANTGQESPERSPAGEKVDG</sequence>
<feature type="region of interest" description="Disordered" evidence="1">
    <location>
        <begin position="1"/>
        <end position="20"/>
    </location>
</feature>
<keyword evidence="2" id="KW-0812">Transmembrane</keyword>
<organism evidence="3 4">
    <name type="scientific">Actinacidiphila guanduensis</name>
    <dbReference type="NCBI Taxonomy" id="310781"/>
    <lineage>
        <taxon>Bacteria</taxon>
        <taxon>Bacillati</taxon>
        <taxon>Actinomycetota</taxon>
        <taxon>Actinomycetes</taxon>
        <taxon>Kitasatosporales</taxon>
        <taxon>Streptomycetaceae</taxon>
        <taxon>Actinacidiphila</taxon>
    </lineage>
</organism>
<name>A0A1G9XKJ5_9ACTN</name>
<feature type="compositionally biased region" description="Low complexity" evidence="1">
    <location>
        <begin position="756"/>
        <end position="773"/>
    </location>
</feature>
<gene>
    <name evidence="3" type="ORF">SAMN05216259_102182</name>
</gene>